<reference evidence="2" key="1">
    <citation type="submission" date="2025-08" db="UniProtKB">
        <authorList>
            <consortium name="Ensembl"/>
        </authorList>
    </citation>
    <scope>IDENTIFICATION</scope>
</reference>
<dbReference type="GO" id="GO:0061709">
    <property type="term" value="P:reticulophagy"/>
    <property type="evidence" value="ECO:0007669"/>
    <property type="project" value="TreeGrafter"/>
</dbReference>
<proteinExistence type="predicted"/>
<feature type="compositionally biased region" description="Low complexity" evidence="1">
    <location>
        <begin position="239"/>
        <end position="249"/>
    </location>
</feature>
<name>A0A3B4VBF1_SERDU</name>
<feature type="compositionally biased region" description="Polar residues" evidence="1">
    <location>
        <begin position="214"/>
        <end position="224"/>
    </location>
</feature>
<evidence type="ECO:0000313" key="3">
    <source>
        <dbReference type="Proteomes" id="UP000261420"/>
    </source>
</evidence>
<sequence length="309" mass="34700">MPDWVSLCALISLLLSLLTVAAYILYSGLLSDIIVLTGSPPMKKITFAYKFKEGPYKNCGQLFKESHSIGPKLSCIGVYYDDPKKVPGPQCRYAVGSILSEGENKADEELLKRYETSGFNVFSFPEVTHVVTTSFPHRTFFSILLSVRRVYPRLELYIKERRLCAHPFLEIYRDGQIQFMAPLARQGDFYVPEVRQVERRLSEELHSDTEISGADSNSEYSSGSGVLLSDSRETSLAASSVHSSVLTQDQGDRDYRGRSSGGTSFKELDWGEQDGGQQEEREEWPHGDSDQKSPEVPTQEWWGVVGGEE</sequence>
<dbReference type="AlphaFoldDB" id="A0A3B4VBF1"/>
<dbReference type="SUPFAM" id="SSF55136">
    <property type="entry name" value="Probable bacterial effector-binding domain"/>
    <property type="match status" value="1"/>
</dbReference>
<dbReference type="GO" id="GO:0005634">
    <property type="term" value="C:nucleus"/>
    <property type="evidence" value="ECO:0007669"/>
    <property type="project" value="TreeGrafter"/>
</dbReference>
<accession>A0A3B4VBF1</accession>
<reference evidence="2" key="2">
    <citation type="submission" date="2025-09" db="UniProtKB">
        <authorList>
            <consortium name="Ensembl"/>
        </authorList>
    </citation>
    <scope>IDENTIFICATION</scope>
</reference>
<keyword evidence="3" id="KW-1185">Reference proteome</keyword>
<dbReference type="PANTHER" id="PTHR15949">
    <property type="entry name" value="TESTIS-EXPRESSED PROTEIN 264"/>
    <property type="match status" value="1"/>
</dbReference>
<dbReference type="InterPro" id="IPR011256">
    <property type="entry name" value="Reg_factor_effector_dom_sf"/>
</dbReference>
<dbReference type="Gene3D" id="3.20.80.10">
    <property type="entry name" value="Regulatory factor, effector binding domain"/>
    <property type="match status" value="1"/>
</dbReference>
<dbReference type="GeneTree" id="ENSGT00390000016901"/>
<evidence type="ECO:0000256" key="1">
    <source>
        <dbReference type="SAM" id="MobiDB-lite"/>
    </source>
</evidence>
<feature type="region of interest" description="Disordered" evidence="1">
    <location>
        <begin position="202"/>
        <end position="226"/>
    </location>
</feature>
<protein>
    <submittedName>
        <fullName evidence="2">Testis expressed 264, ER-phagy receptor</fullName>
    </submittedName>
</protein>
<dbReference type="GO" id="GO:0005789">
    <property type="term" value="C:endoplasmic reticulum membrane"/>
    <property type="evidence" value="ECO:0007669"/>
    <property type="project" value="TreeGrafter"/>
</dbReference>
<feature type="compositionally biased region" description="Basic and acidic residues" evidence="1">
    <location>
        <begin position="283"/>
        <end position="293"/>
    </location>
</feature>
<dbReference type="GO" id="GO:0000421">
    <property type="term" value="C:autophagosome membrane"/>
    <property type="evidence" value="ECO:0007669"/>
    <property type="project" value="TreeGrafter"/>
</dbReference>
<dbReference type="OMA" id="YKNCGQL"/>
<dbReference type="Proteomes" id="UP000261420">
    <property type="component" value="Unplaced"/>
</dbReference>
<dbReference type="PANTHER" id="PTHR15949:SF3">
    <property type="entry name" value="TESTIS-EXPRESSED PROTEIN 264"/>
    <property type="match status" value="1"/>
</dbReference>
<dbReference type="Ensembl" id="ENSSDUT00000027748.1">
    <property type="protein sequence ID" value="ENSSDUP00000027265.1"/>
    <property type="gene ID" value="ENSSDUG00000019743.1"/>
</dbReference>
<dbReference type="GO" id="GO:0005657">
    <property type="term" value="C:replication fork"/>
    <property type="evidence" value="ECO:0007669"/>
    <property type="project" value="TreeGrafter"/>
</dbReference>
<evidence type="ECO:0000313" key="2">
    <source>
        <dbReference type="Ensembl" id="ENSSDUP00000027265.1"/>
    </source>
</evidence>
<dbReference type="STRING" id="41447.ENSSDUP00000027265"/>
<organism evidence="2 3">
    <name type="scientific">Seriola dumerili</name>
    <name type="common">Greater amberjack</name>
    <name type="synonym">Caranx dumerili</name>
    <dbReference type="NCBI Taxonomy" id="41447"/>
    <lineage>
        <taxon>Eukaryota</taxon>
        <taxon>Metazoa</taxon>
        <taxon>Chordata</taxon>
        <taxon>Craniata</taxon>
        <taxon>Vertebrata</taxon>
        <taxon>Euteleostomi</taxon>
        <taxon>Actinopterygii</taxon>
        <taxon>Neopterygii</taxon>
        <taxon>Teleostei</taxon>
        <taxon>Neoteleostei</taxon>
        <taxon>Acanthomorphata</taxon>
        <taxon>Carangaria</taxon>
        <taxon>Carangiformes</taxon>
        <taxon>Carangidae</taxon>
        <taxon>Seriola</taxon>
    </lineage>
</organism>
<feature type="region of interest" description="Disordered" evidence="1">
    <location>
        <begin position="239"/>
        <end position="309"/>
    </location>
</feature>
<dbReference type="GO" id="GO:0106300">
    <property type="term" value="P:protein-DNA covalent cross-linking repair"/>
    <property type="evidence" value="ECO:0007669"/>
    <property type="project" value="TreeGrafter"/>
</dbReference>